<feature type="transmembrane region" description="Helical" evidence="6">
    <location>
        <begin position="175"/>
        <end position="198"/>
    </location>
</feature>
<dbReference type="Gene3D" id="1.20.1250.20">
    <property type="entry name" value="MFS general substrate transporter like domains"/>
    <property type="match status" value="1"/>
</dbReference>
<reference evidence="7 8" key="1">
    <citation type="journal article" date="2018" name="Sci. Data">
        <title>The draft genome sequence of cork oak.</title>
        <authorList>
            <person name="Ramos A.M."/>
            <person name="Usie A."/>
            <person name="Barbosa P."/>
            <person name="Barros P.M."/>
            <person name="Capote T."/>
            <person name="Chaves I."/>
            <person name="Simoes F."/>
            <person name="Abreu I."/>
            <person name="Carrasquinho I."/>
            <person name="Faro C."/>
            <person name="Guimaraes J.B."/>
            <person name="Mendonca D."/>
            <person name="Nobrega F."/>
            <person name="Rodrigues L."/>
            <person name="Saibo N.J.M."/>
            <person name="Varela M.C."/>
            <person name="Egas C."/>
            <person name="Matos J."/>
            <person name="Miguel C.M."/>
            <person name="Oliveira M.M."/>
            <person name="Ricardo C.P."/>
            <person name="Goncalves S."/>
        </authorList>
    </citation>
    <scope>NUCLEOTIDE SEQUENCE [LARGE SCALE GENOMIC DNA]</scope>
    <source>
        <strain evidence="8">cv. HL8</strain>
        <tissue evidence="7">Leaves</tissue>
    </source>
</reference>
<dbReference type="EMBL" id="PKMF04000269">
    <property type="protein sequence ID" value="KAK7840107.1"/>
    <property type="molecule type" value="Genomic_DNA"/>
</dbReference>
<feature type="transmembrane region" description="Helical" evidence="6">
    <location>
        <begin position="461"/>
        <end position="480"/>
    </location>
</feature>
<keyword evidence="5 6" id="KW-0472">Membrane</keyword>
<feature type="transmembrane region" description="Helical" evidence="6">
    <location>
        <begin position="338"/>
        <end position="358"/>
    </location>
</feature>
<feature type="transmembrane region" description="Helical" evidence="6">
    <location>
        <begin position="500"/>
        <end position="522"/>
    </location>
</feature>
<dbReference type="Proteomes" id="UP000237347">
    <property type="component" value="Unassembled WGS sequence"/>
</dbReference>
<comment type="similarity">
    <text evidence="2">Belongs to the major facilitator superfamily. Proton-dependent oligopeptide transporter (POT/PTR) (TC 2.A.17) family.</text>
</comment>
<comment type="subcellular location">
    <subcellularLocation>
        <location evidence="1">Membrane</location>
        <topology evidence="1">Multi-pass membrane protein</topology>
    </subcellularLocation>
</comment>
<dbReference type="PANTHER" id="PTHR11654">
    <property type="entry name" value="OLIGOPEPTIDE TRANSPORTER-RELATED"/>
    <property type="match status" value="1"/>
</dbReference>
<feature type="transmembrane region" description="Helical" evidence="6">
    <location>
        <begin position="303"/>
        <end position="326"/>
    </location>
</feature>
<dbReference type="InterPro" id="IPR000109">
    <property type="entry name" value="POT_fam"/>
</dbReference>
<keyword evidence="4 6" id="KW-1133">Transmembrane helix</keyword>
<evidence type="ECO:0000313" key="7">
    <source>
        <dbReference type="EMBL" id="KAK7840107.1"/>
    </source>
</evidence>
<evidence type="ECO:0000256" key="2">
    <source>
        <dbReference type="ARBA" id="ARBA00005982"/>
    </source>
</evidence>
<gene>
    <name evidence="7" type="primary">NPF2.7_3</name>
    <name evidence="7" type="ORF">CFP56_017225</name>
</gene>
<evidence type="ECO:0000256" key="5">
    <source>
        <dbReference type="ARBA" id="ARBA00023136"/>
    </source>
</evidence>
<organism evidence="7 8">
    <name type="scientific">Quercus suber</name>
    <name type="common">Cork oak</name>
    <dbReference type="NCBI Taxonomy" id="58331"/>
    <lineage>
        <taxon>Eukaryota</taxon>
        <taxon>Viridiplantae</taxon>
        <taxon>Streptophyta</taxon>
        <taxon>Embryophyta</taxon>
        <taxon>Tracheophyta</taxon>
        <taxon>Spermatophyta</taxon>
        <taxon>Magnoliopsida</taxon>
        <taxon>eudicotyledons</taxon>
        <taxon>Gunneridae</taxon>
        <taxon>Pentapetalae</taxon>
        <taxon>rosids</taxon>
        <taxon>fabids</taxon>
        <taxon>Fagales</taxon>
        <taxon>Fagaceae</taxon>
        <taxon>Quercus</taxon>
    </lineage>
</organism>
<dbReference type="InterPro" id="IPR036259">
    <property type="entry name" value="MFS_trans_sf"/>
</dbReference>
<feature type="transmembrane region" description="Helical" evidence="6">
    <location>
        <begin position="135"/>
        <end position="154"/>
    </location>
</feature>
<feature type="transmembrane region" description="Helical" evidence="6">
    <location>
        <begin position="569"/>
        <end position="589"/>
    </location>
</feature>
<feature type="transmembrane region" description="Helical" evidence="6">
    <location>
        <begin position="204"/>
        <end position="225"/>
    </location>
</feature>
<evidence type="ECO:0000256" key="4">
    <source>
        <dbReference type="ARBA" id="ARBA00022989"/>
    </source>
</evidence>
<feature type="transmembrane region" description="Helical" evidence="6">
    <location>
        <begin position="35"/>
        <end position="64"/>
    </location>
</feature>
<evidence type="ECO:0000313" key="8">
    <source>
        <dbReference type="Proteomes" id="UP000237347"/>
    </source>
</evidence>
<accession>A0AAW0KL51</accession>
<protein>
    <submittedName>
        <fullName evidence="7">Protein nrt1/ ptr family 2.7</fullName>
    </submittedName>
</protein>
<evidence type="ECO:0000256" key="6">
    <source>
        <dbReference type="SAM" id="Phobius"/>
    </source>
</evidence>
<name>A0AAW0KL51_QUESU</name>
<dbReference type="GO" id="GO:0016020">
    <property type="term" value="C:membrane"/>
    <property type="evidence" value="ECO:0007669"/>
    <property type="project" value="UniProtKB-SubCell"/>
</dbReference>
<dbReference type="Pfam" id="PF00854">
    <property type="entry name" value="PTR2"/>
    <property type="match status" value="1"/>
</dbReference>
<keyword evidence="3 6" id="KW-0812">Transmembrane</keyword>
<feature type="transmembrane region" description="Helical" evidence="6">
    <location>
        <begin position="85"/>
        <end position="115"/>
    </location>
</feature>
<keyword evidence="8" id="KW-1185">Reference proteome</keyword>
<dbReference type="FunFam" id="1.20.1250.20:FF:000130">
    <property type="entry name" value="Protein NRT1/ PTR FAMILY 3.1"/>
    <property type="match status" value="1"/>
</dbReference>
<dbReference type="AlphaFoldDB" id="A0AAW0KL51"/>
<evidence type="ECO:0000256" key="1">
    <source>
        <dbReference type="ARBA" id="ARBA00004141"/>
    </source>
</evidence>
<dbReference type="GO" id="GO:0022857">
    <property type="term" value="F:transmembrane transporter activity"/>
    <property type="evidence" value="ECO:0007669"/>
    <property type="project" value="InterPro"/>
</dbReference>
<comment type="caution">
    <text evidence="7">The sequence shown here is derived from an EMBL/GenBank/DDBJ whole genome shotgun (WGS) entry which is preliminary data.</text>
</comment>
<proteinExistence type="inferred from homology"/>
<evidence type="ECO:0000256" key="3">
    <source>
        <dbReference type="ARBA" id="ARBA00022692"/>
    </source>
</evidence>
<sequence>MAANEFQESSYAIEGRHSSNEKAQMSDTHSKRGGWITFSFITGTLIGLTLAAGGWGTNLIVYLIEKFHFKSIVATQIGNIVNGSTSLLPVLAAIIADSMLGCYSGILLLALTAALKSLRPQTCVNGPSLCPIPTKIQFAVLYMGIVLASIGQGGTRSTIAAMGANQFDNAKDQAVFFNWYVVILYASAVLGSTVIVYIEDSYSWALGFGICVVVTLIGLAIFLLGNRYYRHIKPQGSPFTSLARVIVAATRKRNIPISSKSGDYYTLKTEGDTNSASSIAKPWRLCSVQQVEDLKSLIRICPILSSGIFLSTPIGVLTSLTVLQALTVDRHLGPHFKIPAGTMIVFTLASTAISLTLIDRILYPIWQKLSHQSPTPLQRIALGHVFNALGMFVAALVESKRLKITKTQHPTNETNSTIPMSVLWLVPQMAVVGIGEAFHYPGQVTLYYQEFPTSLRSTSTAMHAMIIGIAYYMSNAVIGLTQRTTGWLPDNINNGRLDNVYWMLLVVGVINFGYYLICARFYRYQNVLNRAALKTEGDVGSDGLFTKPWRICIVQQVEDLKTLIRISPLWSSNIFLGTAIGVLTSLTILQKL</sequence>
<dbReference type="SUPFAM" id="SSF103473">
    <property type="entry name" value="MFS general substrate transporter"/>
    <property type="match status" value="1"/>
</dbReference>